<evidence type="ECO:0000313" key="3">
    <source>
        <dbReference type="EMBL" id="CAK5267585.1"/>
    </source>
</evidence>
<dbReference type="AlphaFoldDB" id="A0AAD2H2Q3"/>
<feature type="signal peptide" evidence="1">
    <location>
        <begin position="1"/>
        <end position="24"/>
    </location>
</feature>
<dbReference type="GO" id="GO:0016491">
    <property type="term" value="F:oxidoreductase activity"/>
    <property type="evidence" value="ECO:0007669"/>
    <property type="project" value="InterPro"/>
</dbReference>
<gene>
    <name evidence="3" type="ORF">MYCIT1_LOCUS10229</name>
</gene>
<dbReference type="EMBL" id="CAVNYO010000127">
    <property type="protein sequence ID" value="CAK5267585.1"/>
    <property type="molecule type" value="Genomic_DNA"/>
</dbReference>
<reference evidence="3" key="1">
    <citation type="submission" date="2023-11" db="EMBL/GenBank/DDBJ databases">
        <authorList>
            <person name="De Vega J J."/>
            <person name="De Vega J J."/>
        </authorList>
    </citation>
    <scope>NUCLEOTIDE SEQUENCE</scope>
</reference>
<feature type="chain" id="PRO_5042050574" description="Amine oxidase domain-containing protein" evidence="1">
    <location>
        <begin position="25"/>
        <end position="521"/>
    </location>
</feature>
<comment type="caution">
    <text evidence="3">The sequence shown here is derived from an EMBL/GenBank/DDBJ whole genome shotgun (WGS) entry which is preliminary data.</text>
</comment>
<evidence type="ECO:0000256" key="1">
    <source>
        <dbReference type="SAM" id="SignalP"/>
    </source>
</evidence>
<sequence>MDRTFSKMARAFFLSLLLSATVNAARQKADTKVLILGGGVSGVIAARTLHEQGIDDFVIVEARDELGGRMRSRSFGAPGKAVTVELGANWIQGTQTGTGPANPILTLANKYGVKTAPSDFYTSIVTYDEHGSADYLDVLNTALDAYTNLTVVGGARVPTKQVDATCRTGYSLVGARPKTPAEMVTEYYVFDWEYAQTPEQTSWIASSWANNFTFDVDQGGFSADNELAIDQRGFKHLIQGEAQSFLKPEQVRLNTTVRAVTYSKDGVAVTLANGTRITAEYAISTFSVGVLQNEDVVFEPALPEWKEEAIQSMTMATYTKIFLQFEKKFWFDSQFALYADTERGKYPVWQGLDLPGFLPGSGIIFVTVTGDYSKRVEALSDKQVQAESMAVLRTMFPNITIPDPIAFMFPRWNADPLYRGSYSNWPSSFVSRHHTNLRATVSDRLWFAGEAMSQKYFGFLHGAYFEGLDAGQAVASCLLSAKNCKPRTHFESVPNANPETIQQIMLRPIPRSVSQHRSPSP</sequence>
<evidence type="ECO:0000313" key="4">
    <source>
        <dbReference type="Proteomes" id="UP001295794"/>
    </source>
</evidence>
<dbReference type="GO" id="GO:0006598">
    <property type="term" value="P:polyamine catabolic process"/>
    <property type="evidence" value="ECO:0007669"/>
    <property type="project" value="TreeGrafter"/>
</dbReference>
<keyword evidence="4" id="KW-1185">Reference proteome</keyword>
<dbReference type="InterPro" id="IPR050281">
    <property type="entry name" value="Flavin_monoamine_oxidase"/>
</dbReference>
<dbReference type="Proteomes" id="UP001295794">
    <property type="component" value="Unassembled WGS sequence"/>
</dbReference>
<dbReference type="SUPFAM" id="SSF51905">
    <property type="entry name" value="FAD/NAD(P)-binding domain"/>
    <property type="match status" value="1"/>
</dbReference>
<protein>
    <recommendedName>
        <fullName evidence="2">Amine oxidase domain-containing protein</fullName>
    </recommendedName>
</protein>
<proteinExistence type="predicted"/>
<dbReference type="Pfam" id="PF01593">
    <property type="entry name" value="Amino_oxidase"/>
    <property type="match status" value="1"/>
</dbReference>
<dbReference type="InterPro" id="IPR036188">
    <property type="entry name" value="FAD/NAD-bd_sf"/>
</dbReference>
<dbReference type="PANTHER" id="PTHR10742">
    <property type="entry name" value="FLAVIN MONOAMINE OXIDASE"/>
    <property type="match status" value="1"/>
</dbReference>
<keyword evidence="1" id="KW-0732">Signal</keyword>
<name>A0AAD2H2Q3_9AGAR</name>
<accession>A0AAD2H2Q3</accession>
<dbReference type="SUPFAM" id="SSF54373">
    <property type="entry name" value="FAD-linked reductases, C-terminal domain"/>
    <property type="match status" value="1"/>
</dbReference>
<dbReference type="Gene3D" id="3.50.50.60">
    <property type="entry name" value="FAD/NAD(P)-binding domain"/>
    <property type="match status" value="1"/>
</dbReference>
<dbReference type="Gene3D" id="3.90.660.10">
    <property type="match status" value="1"/>
</dbReference>
<evidence type="ECO:0000259" key="2">
    <source>
        <dbReference type="Pfam" id="PF01593"/>
    </source>
</evidence>
<feature type="domain" description="Amine oxidase" evidence="2">
    <location>
        <begin position="40"/>
        <end position="474"/>
    </location>
</feature>
<organism evidence="3 4">
    <name type="scientific">Mycena citricolor</name>
    <dbReference type="NCBI Taxonomy" id="2018698"/>
    <lineage>
        <taxon>Eukaryota</taxon>
        <taxon>Fungi</taxon>
        <taxon>Dikarya</taxon>
        <taxon>Basidiomycota</taxon>
        <taxon>Agaricomycotina</taxon>
        <taxon>Agaricomycetes</taxon>
        <taxon>Agaricomycetidae</taxon>
        <taxon>Agaricales</taxon>
        <taxon>Marasmiineae</taxon>
        <taxon>Mycenaceae</taxon>
        <taxon>Mycena</taxon>
    </lineage>
</organism>
<dbReference type="PANTHER" id="PTHR10742:SF313">
    <property type="entry name" value="AMINE OXIDASE"/>
    <property type="match status" value="1"/>
</dbReference>
<dbReference type="InterPro" id="IPR002937">
    <property type="entry name" value="Amino_oxidase"/>
</dbReference>